<dbReference type="Gene3D" id="3.30.200.20">
    <property type="entry name" value="Phosphorylase Kinase, domain 1"/>
    <property type="match status" value="1"/>
</dbReference>
<protein>
    <recommendedName>
        <fullName evidence="8">Protein kinase domain-containing protein</fullName>
    </recommendedName>
</protein>
<dbReference type="InterPro" id="IPR017441">
    <property type="entry name" value="Protein_kinase_ATP_BS"/>
</dbReference>
<feature type="compositionally biased region" description="Low complexity" evidence="7">
    <location>
        <begin position="489"/>
        <end position="510"/>
    </location>
</feature>
<dbReference type="InterPro" id="IPR008271">
    <property type="entry name" value="Ser/Thr_kinase_AS"/>
</dbReference>
<dbReference type="InterPro" id="IPR001245">
    <property type="entry name" value="Ser-Thr/Tyr_kinase_cat_dom"/>
</dbReference>
<dbReference type="InterPro" id="IPR000719">
    <property type="entry name" value="Prot_kinase_dom"/>
</dbReference>
<dbReference type="Proteomes" id="UP000612055">
    <property type="component" value="Unassembled WGS sequence"/>
</dbReference>
<dbReference type="SMART" id="SM00220">
    <property type="entry name" value="S_TKc"/>
    <property type="match status" value="1"/>
</dbReference>
<dbReference type="OrthoDB" id="1711006at2759"/>
<evidence type="ECO:0000256" key="4">
    <source>
        <dbReference type="ARBA" id="ARBA00022777"/>
    </source>
</evidence>
<evidence type="ECO:0000256" key="2">
    <source>
        <dbReference type="ARBA" id="ARBA00022679"/>
    </source>
</evidence>
<evidence type="ECO:0000313" key="9">
    <source>
        <dbReference type="EMBL" id="KAG2499602.1"/>
    </source>
</evidence>
<keyword evidence="5 6" id="KW-0067">ATP-binding</keyword>
<dbReference type="PANTHER" id="PTHR44329">
    <property type="entry name" value="SERINE/THREONINE-PROTEIN KINASE TNNI3K-RELATED"/>
    <property type="match status" value="1"/>
</dbReference>
<evidence type="ECO:0000313" key="10">
    <source>
        <dbReference type="Proteomes" id="UP000612055"/>
    </source>
</evidence>
<keyword evidence="10" id="KW-1185">Reference proteome</keyword>
<comment type="caution">
    <text evidence="9">The sequence shown here is derived from an EMBL/GenBank/DDBJ whole genome shotgun (WGS) entry which is preliminary data.</text>
</comment>
<evidence type="ECO:0000256" key="3">
    <source>
        <dbReference type="ARBA" id="ARBA00022741"/>
    </source>
</evidence>
<keyword evidence="2" id="KW-0808">Transferase</keyword>
<keyword evidence="4" id="KW-0418">Kinase</keyword>
<evidence type="ECO:0000259" key="8">
    <source>
        <dbReference type="PROSITE" id="PS50011"/>
    </source>
</evidence>
<evidence type="ECO:0000256" key="1">
    <source>
        <dbReference type="ARBA" id="ARBA00022527"/>
    </source>
</evidence>
<feature type="binding site" evidence="6">
    <location>
        <position position="138"/>
    </location>
    <ligand>
        <name>ATP</name>
        <dbReference type="ChEBI" id="CHEBI:30616"/>
    </ligand>
</feature>
<evidence type="ECO:0000256" key="5">
    <source>
        <dbReference type="ARBA" id="ARBA00022840"/>
    </source>
</evidence>
<dbReference type="GO" id="GO:0004674">
    <property type="term" value="F:protein serine/threonine kinase activity"/>
    <property type="evidence" value="ECO:0007669"/>
    <property type="project" value="UniProtKB-KW"/>
</dbReference>
<dbReference type="CDD" id="cd14014">
    <property type="entry name" value="STKc_PknB_like"/>
    <property type="match status" value="1"/>
</dbReference>
<evidence type="ECO:0000256" key="6">
    <source>
        <dbReference type="PROSITE-ProRule" id="PRU10141"/>
    </source>
</evidence>
<feature type="domain" description="Protein kinase" evidence="8">
    <location>
        <begin position="111"/>
        <end position="443"/>
    </location>
</feature>
<dbReference type="PROSITE" id="PS00108">
    <property type="entry name" value="PROTEIN_KINASE_ST"/>
    <property type="match status" value="1"/>
</dbReference>
<keyword evidence="3 6" id="KW-0547">Nucleotide-binding</keyword>
<dbReference type="InterPro" id="IPR011009">
    <property type="entry name" value="Kinase-like_dom_sf"/>
</dbReference>
<dbReference type="Pfam" id="PF07714">
    <property type="entry name" value="PK_Tyr_Ser-Thr"/>
    <property type="match status" value="1"/>
</dbReference>
<dbReference type="PROSITE" id="PS50011">
    <property type="entry name" value="PROTEIN_KINASE_DOM"/>
    <property type="match status" value="1"/>
</dbReference>
<dbReference type="Gene3D" id="1.10.510.10">
    <property type="entry name" value="Transferase(Phosphotransferase) domain 1"/>
    <property type="match status" value="1"/>
</dbReference>
<feature type="region of interest" description="Disordered" evidence="7">
    <location>
        <begin position="489"/>
        <end position="532"/>
    </location>
</feature>
<organism evidence="9 10">
    <name type="scientific">Edaphochlamys debaryana</name>
    <dbReference type="NCBI Taxonomy" id="47281"/>
    <lineage>
        <taxon>Eukaryota</taxon>
        <taxon>Viridiplantae</taxon>
        <taxon>Chlorophyta</taxon>
        <taxon>core chlorophytes</taxon>
        <taxon>Chlorophyceae</taxon>
        <taxon>CS clade</taxon>
        <taxon>Chlamydomonadales</taxon>
        <taxon>Chlamydomonadales incertae sedis</taxon>
        <taxon>Edaphochlamys</taxon>
    </lineage>
</organism>
<dbReference type="EMBL" id="JAEHOE010000006">
    <property type="protein sequence ID" value="KAG2499602.1"/>
    <property type="molecule type" value="Genomic_DNA"/>
</dbReference>
<dbReference type="PANTHER" id="PTHR44329:SF214">
    <property type="entry name" value="PROTEIN KINASE DOMAIN-CONTAINING PROTEIN"/>
    <property type="match status" value="1"/>
</dbReference>
<evidence type="ECO:0000256" key="7">
    <source>
        <dbReference type="SAM" id="MobiDB-lite"/>
    </source>
</evidence>
<feature type="region of interest" description="Disordered" evidence="7">
    <location>
        <begin position="1"/>
        <end position="28"/>
    </location>
</feature>
<dbReference type="SUPFAM" id="SSF56112">
    <property type="entry name" value="Protein kinase-like (PK-like)"/>
    <property type="match status" value="1"/>
</dbReference>
<feature type="compositionally biased region" description="Polar residues" evidence="7">
    <location>
        <begin position="14"/>
        <end position="26"/>
    </location>
</feature>
<dbReference type="GO" id="GO:0005524">
    <property type="term" value="F:ATP binding"/>
    <property type="evidence" value="ECO:0007669"/>
    <property type="project" value="UniProtKB-UniRule"/>
</dbReference>
<dbReference type="PROSITE" id="PS00107">
    <property type="entry name" value="PROTEIN_KINASE_ATP"/>
    <property type="match status" value="1"/>
</dbReference>
<reference evidence="9" key="1">
    <citation type="journal article" date="2020" name="bioRxiv">
        <title>Comparative genomics of Chlamydomonas.</title>
        <authorList>
            <person name="Craig R.J."/>
            <person name="Hasan A.R."/>
            <person name="Ness R.W."/>
            <person name="Keightley P.D."/>
        </authorList>
    </citation>
    <scope>NUCLEOTIDE SEQUENCE</scope>
    <source>
        <strain evidence="9">CCAP 11/70</strain>
    </source>
</reference>
<gene>
    <name evidence="9" type="ORF">HYH03_002543</name>
</gene>
<proteinExistence type="predicted"/>
<dbReference type="InterPro" id="IPR051681">
    <property type="entry name" value="Ser/Thr_Kinases-Pseudokinases"/>
</dbReference>
<accession>A0A836C5C9</accession>
<sequence length="532" mass="56123">MICHTGVDSRTRSRPLSRTQLASNSTRRPRGWLAEITADSFLSAAGRTAAAEAPAQPVDAATGSTATVQHGTPLSVGTGSSAGLNAFPLQSVVDPRNVKECRALDIMAGLQLAPRELGRGTYGVVVSGTYNMLPCAIKVMVSQGLCRAAVRELLLGPSLVHPNLVATYTSRCARLTHEFFDLLEGPRIGVADPTAPRLLEPILHSGDGFGDPTGKGEAADPLPVLHQVLYDLKAVTGQVLTVTVQEFCDASTLSQAVKRGLFITTALWGVRLARRALLRTAAEVARGMLHLHDAGVVHGDLKPANVLLRSARDDRRGFTAKVADFGLSHVLPHAVITISTETWGSVAYMAPEAFDGTVSRATDAWAMGVILWEMLTGERPFAGKTQPAVVQGVRTGSLSLEWPSGMDPMAEAIIALGRRCLARRPEDRPSFRAILEGVVEIELAIRAEVLQQAAALQLVATEAHLAALAAQQLALQAAALAGAGVQVYDGPPGTQETSGGEGGTASQQEEQGGGRHAVCGDLPELQRLNLED</sequence>
<name>A0A836C5C9_9CHLO</name>
<dbReference type="AlphaFoldDB" id="A0A836C5C9"/>
<keyword evidence="1" id="KW-0723">Serine/threonine-protein kinase</keyword>